<feature type="domain" description="HTH tetR-type" evidence="5">
    <location>
        <begin position="22"/>
        <end position="82"/>
    </location>
</feature>
<dbReference type="SUPFAM" id="SSF48498">
    <property type="entry name" value="Tetracyclin repressor-like, C-terminal domain"/>
    <property type="match status" value="1"/>
</dbReference>
<dbReference type="PROSITE" id="PS01081">
    <property type="entry name" value="HTH_TETR_1"/>
    <property type="match status" value="1"/>
</dbReference>
<dbReference type="InterPro" id="IPR050109">
    <property type="entry name" value="HTH-type_TetR-like_transc_reg"/>
</dbReference>
<proteinExistence type="predicted"/>
<evidence type="ECO:0000256" key="1">
    <source>
        <dbReference type="ARBA" id="ARBA00023015"/>
    </source>
</evidence>
<dbReference type="EMBL" id="BMUU01000015">
    <property type="protein sequence ID" value="GGY62486.1"/>
    <property type="molecule type" value="Genomic_DNA"/>
</dbReference>
<name>A0ABQ3ARS6_9ACTN</name>
<comment type="caution">
    <text evidence="6">The sequence shown here is derived from an EMBL/GenBank/DDBJ whole genome shotgun (WGS) entry which is preliminary data.</text>
</comment>
<dbReference type="Gene3D" id="1.10.357.10">
    <property type="entry name" value="Tetracycline Repressor, domain 2"/>
    <property type="match status" value="1"/>
</dbReference>
<keyword evidence="2 4" id="KW-0238">DNA-binding</keyword>
<dbReference type="SUPFAM" id="SSF46689">
    <property type="entry name" value="Homeodomain-like"/>
    <property type="match status" value="1"/>
</dbReference>
<evidence type="ECO:0000313" key="7">
    <source>
        <dbReference type="Proteomes" id="UP000600946"/>
    </source>
</evidence>
<dbReference type="InterPro" id="IPR009057">
    <property type="entry name" value="Homeodomain-like_sf"/>
</dbReference>
<dbReference type="PROSITE" id="PS50977">
    <property type="entry name" value="HTH_TETR_2"/>
    <property type="match status" value="1"/>
</dbReference>
<evidence type="ECO:0000256" key="3">
    <source>
        <dbReference type="ARBA" id="ARBA00023163"/>
    </source>
</evidence>
<dbReference type="InterPro" id="IPR036271">
    <property type="entry name" value="Tet_transcr_reg_TetR-rel_C_sf"/>
</dbReference>
<evidence type="ECO:0000256" key="4">
    <source>
        <dbReference type="PROSITE-ProRule" id="PRU00335"/>
    </source>
</evidence>
<evidence type="ECO:0000259" key="5">
    <source>
        <dbReference type="PROSITE" id="PS50977"/>
    </source>
</evidence>
<keyword evidence="3" id="KW-0804">Transcription</keyword>
<dbReference type="Pfam" id="PF00440">
    <property type="entry name" value="TetR_N"/>
    <property type="match status" value="1"/>
</dbReference>
<dbReference type="PANTHER" id="PTHR30055">
    <property type="entry name" value="HTH-TYPE TRANSCRIPTIONAL REGULATOR RUTR"/>
    <property type="match status" value="1"/>
</dbReference>
<sequence>MRTNQSINAPPESSMTKQYRSLCTRQDLIRSAAEVIDRSGFAESSIVTISSGAGVSTGGLHFHFKNKQVLGEAVELAAAQALLFITGGVPLRHPAPVQLLIDASHALVRGLAADPVLRAGFGLGRDATWQGVVNLWEQWQDWIQLVLTVARDQGSLAPEVALEGPVSAITAVVAGLEVLGGKDEAWRSCRVITQFWQLLLPGLVTEAVLGGLIPEGSPAMPGAADVSWAPDARLQQVCGVA</sequence>
<feature type="DNA-binding region" description="H-T-H motif" evidence="4">
    <location>
        <begin position="45"/>
        <end position="64"/>
    </location>
</feature>
<dbReference type="PANTHER" id="PTHR30055:SF234">
    <property type="entry name" value="HTH-TYPE TRANSCRIPTIONAL REGULATOR BETI"/>
    <property type="match status" value="1"/>
</dbReference>
<dbReference type="InterPro" id="IPR023772">
    <property type="entry name" value="DNA-bd_HTH_TetR-type_CS"/>
</dbReference>
<gene>
    <name evidence="6" type="ORF">GCM10010326_66720</name>
</gene>
<organism evidence="6 7">
    <name type="scientific">Streptomyces xanthochromogenes</name>
    <dbReference type="NCBI Taxonomy" id="67384"/>
    <lineage>
        <taxon>Bacteria</taxon>
        <taxon>Bacillati</taxon>
        <taxon>Actinomycetota</taxon>
        <taxon>Actinomycetes</taxon>
        <taxon>Kitasatosporales</taxon>
        <taxon>Streptomycetaceae</taxon>
        <taxon>Streptomyces</taxon>
    </lineage>
</organism>
<keyword evidence="1" id="KW-0805">Transcription regulation</keyword>
<evidence type="ECO:0000256" key="2">
    <source>
        <dbReference type="ARBA" id="ARBA00023125"/>
    </source>
</evidence>
<keyword evidence="7" id="KW-1185">Reference proteome</keyword>
<dbReference type="PRINTS" id="PR00455">
    <property type="entry name" value="HTHTETR"/>
</dbReference>
<dbReference type="Proteomes" id="UP000600946">
    <property type="component" value="Unassembled WGS sequence"/>
</dbReference>
<dbReference type="InterPro" id="IPR001647">
    <property type="entry name" value="HTH_TetR"/>
</dbReference>
<evidence type="ECO:0000313" key="6">
    <source>
        <dbReference type="EMBL" id="GGY62486.1"/>
    </source>
</evidence>
<accession>A0ABQ3ARS6</accession>
<reference evidence="7" key="1">
    <citation type="journal article" date="2019" name="Int. J. Syst. Evol. Microbiol.">
        <title>The Global Catalogue of Microorganisms (GCM) 10K type strain sequencing project: providing services to taxonomists for standard genome sequencing and annotation.</title>
        <authorList>
            <consortium name="The Broad Institute Genomics Platform"/>
            <consortium name="The Broad Institute Genome Sequencing Center for Infectious Disease"/>
            <person name="Wu L."/>
            <person name="Ma J."/>
        </authorList>
    </citation>
    <scope>NUCLEOTIDE SEQUENCE [LARGE SCALE GENOMIC DNA]</scope>
    <source>
        <strain evidence="7">JCM 4594</strain>
    </source>
</reference>
<protein>
    <submittedName>
        <fullName evidence="6">TetR family transcriptional regulator</fullName>
    </submittedName>
</protein>